<keyword evidence="4" id="KW-1185">Reference proteome</keyword>
<accession>A0AAD2HZ22</accession>
<gene>
    <name evidence="3" type="ORF">MYCIT1_LOCUS36865</name>
</gene>
<reference evidence="3" key="1">
    <citation type="submission" date="2023-11" db="EMBL/GenBank/DDBJ databases">
        <authorList>
            <person name="De Vega J J."/>
            <person name="De Vega J J."/>
        </authorList>
    </citation>
    <scope>NUCLEOTIDE SEQUENCE</scope>
</reference>
<dbReference type="Proteomes" id="UP001295794">
    <property type="component" value="Unassembled WGS sequence"/>
</dbReference>
<feature type="domain" description="DUF6699" evidence="2">
    <location>
        <begin position="388"/>
        <end position="527"/>
    </location>
</feature>
<evidence type="ECO:0000259" key="2">
    <source>
        <dbReference type="Pfam" id="PF20415"/>
    </source>
</evidence>
<feature type="compositionally biased region" description="Basic residues" evidence="1">
    <location>
        <begin position="75"/>
        <end position="91"/>
    </location>
</feature>
<name>A0AAD2HZ22_9AGAR</name>
<proteinExistence type="predicted"/>
<dbReference type="AlphaFoldDB" id="A0AAD2HZ22"/>
<dbReference type="EMBL" id="CAVNYO010000478">
    <property type="protein sequence ID" value="CAK5283940.1"/>
    <property type="molecule type" value="Genomic_DNA"/>
</dbReference>
<protein>
    <recommendedName>
        <fullName evidence="2">DUF6699 domain-containing protein</fullName>
    </recommendedName>
</protein>
<feature type="region of interest" description="Disordered" evidence="1">
    <location>
        <begin position="158"/>
        <end position="339"/>
    </location>
</feature>
<feature type="region of interest" description="Disordered" evidence="1">
    <location>
        <begin position="45"/>
        <end position="123"/>
    </location>
</feature>
<feature type="compositionally biased region" description="Polar residues" evidence="1">
    <location>
        <begin position="225"/>
        <end position="236"/>
    </location>
</feature>
<sequence>MYAWFIHRFRRNRTAAAPVAPPHIVHANMPPYALIPMPVPPIPHWSGNGHAHQAQPPPPIPVQWSRPPEPTVHAQPKHRRSGWHHQPRHNARVSGAAAHRYPDHPRPQTLPPSQVPSDVSAEPGTRAVGRFQHVMYPVGSVPIQIARGGETFARVAQPRKREKGMRRVLDPMQATRDVVAEHHPVSASTPMSGVEPPRRDKGKQRAVVPAPDSDYASRDVAEDLGQTSRSAAQSSVEQRRWDKEKQRAVDPMPNSAREGYNAAGMPPPMAGRSRERERRSSREQSVPLVQDGAQIPPIQRSLGTYPRGILRPSGSSHPAAQTRARPPEPIHPNDAWGGPADRVDYATNKTRHPEGYERFQPPNYVALAWPLDKFIEHPDNPEDWKPQLQWDIGHDPGDPANVCTNRDHTAEWFPMQEDYRSMPVSPLLVVTEMTIDCPRVGRIYVRTGELLRVIDVFKAIYDVYHPCTGILEPLMHSDPWINSHNMFFTWWSRCENTEDRAKEVERGLREVDLLEDIRMFVGLEQVGDREWKLLLTKVWAWRRKPPGQYQTTL</sequence>
<feature type="compositionally biased region" description="Basic and acidic residues" evidence="1">
    <location>
        <begin position="272"/>
        <end position="282"/>
    </location>
</feature>
<dbReference type="InterPro" id="IPR046522">
    <property type="entry name" value="DUF6699"/>
</dbReference>
<comment type="caution">
    <text evidence="3">The sequence shown here is derived from an EMBL/GenBank/DDBJ whole genome shotgun (WGS) entry which is preliminary data.</text>
</comment>
<feature type="compositionally biased region" description="Basic and acidic residues" evidence="1">
    <location>
        <begin position="237"/>
        <end position="248"/>
    </location>
</feature>
<evidence type="ECO:0000256" key="1">
    <source>
        <dbReference type="SAM" id="MobiDB-lite"/>
    </source>
</evidence>
<dbReference type="Pfam" id="PF20415">
    <property type="entry name" value="DUF6699"/>
    <property type="match status" value="1"/>
</dbReference>
<organism evidence="3 4">
    <name type="scientific">Mycena citricolor</name>
    <dbReference type="NCBI Taxonomy" id="2018698"/>
    <lineage>
        <taxon>Eukaryota</taxon>
        <taxon>Fungi</taxon>
        <taxon>Dikarya</taxon>
        <taxon>Basidiomycota</taxon>
        <taxon>Agaricomycotina</taxon>
        <taxon>Agaricomycetes</taxon>
        <taxon>Agaricomycetidae</taxon>
        <taxon>Agaricales</taxon>
        <taxon>Marasmiineae</taxon>
        <taxon>Mycenaceae</taxon>
        <taxon>Mycena</taxon>
    </lineage>
</organism>
<evidence type="ECO:0000313" key="3">
    <source>
        <dbReference type="EMBL" id="CAK5283940.1"/>
    </source>
</evidence>
<evidence type="ECO:0000313" key="4">
    <source>
        <dbReference type="Proteomes" id="UP001295794"/>
    </source>
</evidence>